<dbReference type="GO" id="GO:0005769">
    <property type="term" value="C:early endosome"/>
    <property type="evidence" value="ECO:0007669"/>
    <property type="project" value="TreeGrafter"/>
</dbReference>
<dbReference type="GO" id="GO:0006826">
    <property type="term" value="P:iron ion transport"/>
    <property type="evidence" value="ECO:0007669"/>
    <property type="project" value="TreeGrafter"/>
</dbReference>
<dbReference type="PROSITE" id="PS51408">
    <property type="entry name" value="TRANSFERRIN_LIKE_4"/>
    <property type="match status" value="1"/>
</dbReference>
<dbReference type="PANTHER" id="PTHR11485:SF29">
    <property type="entry name" value="TRANSFERRIN 2"/>
    <property type="match status" value="1"/>
</dbReference>
<evidence type="ECO:0000313" key="1">
    <source>
        <dbReference type="EMBL" id="VDP66481.1"/>
    </source>
</evidence>
<dbReference type="PANTHER" id="PTHR11485">
    <property type="entry name" value="TRANSFERRIN"/>
    <property type="match status" value="1"/>
</dbReference>
<dbReference type="Pfam" id="PF00405">
    <property type="entry name" value="Transferrin"/>
    <property type="match status" value="1"/>
</dbReference>
<dbReference type="GO" id="GO:0005615">
    <property type="term" value="C:extracellular space"/>
    <property type="evidence" value="ECO:0007669"/>
    <property type="project" value="TreeGrafter"/>
</dbReference>
<protein>
    <submittedName>
        <fullName evidence="1">Uncharacterized protein</fullName>
    </submittedName>
</protein>
<name>A0A183PJY3_9TREM</name>
<gene>
    <name evidence="1" type="ORF">SMTD_LOCUS14669</name>
</gene>
<dbReference type="EMBL" id="UZAL01034902">
    <property type="protein sequence ID" value="VDP66481.1"/>
    <property type="molecule type" value="Genomic_DNA"/>
</dbReference>
<dbReference type="SUPFAM" id="SSF53850">
    <property type="entry name" value="Periplasmic binding protein-like II"/>
    <property type="match status" value="1"/>
</dbReference>
<accession>A0A183PJY3</accession>
<dbReference type="InterPro" id="IPR007110">
    <property type="entry name" value="Ig-like_dom"/>
</dbReference>
<feature type="non-terminal residue" evidence="1">
    <location>
        <position position="1"/>
    </location>
</feature>
<sequence length="182" mass="21231">APVILQFSNEPWIVLYEEPSTIVCHAIGNPTPSIYWIDQHGQIISKTEQLNSAVFNKILIKDELGKFTKDNWTINVTCTAENIMGSIEKSLKIEFYCTSRLFLNPNFWARDLREDNYEILCPDGRRAEVHDWITCNLGKISSNVVVTANYKSENERTNMWRLLQYGQEYYSSDRYVIIHMIQ</sequence>
<dbReference type="PROSITE" id="PS50835">
    <property type="entry name" value="IG_LIKE"/>
    <property type="match status" value="1"/>
</dbReference>
<dbReference type="GO" id="GO:0005886">
    <property type="term" value="C:plasma membrane"/>
    <property type="evidence" value="ECO:0007669"/>
    <property type="project" value="TreeGrafter"/>
</dbReference>
<dbReference type="Gene3D" id="3.40.190.10">
    <property type="entry name" value="Periplasmic binding protein-like II"/>
    <property type="match status" value="1"/>
</dbReference>
<organism evidence="1 2">
    <name type="scientific">Schistosoma mattheei</name>
    <dbReference type="NCBI Taxonomy" id="31246"/>
    <lineage>
        <taxon>Eukaryota</taxon>
        <taxon>Metazoa</taxon>
        <taxon>Spiralia</taxon>
        <taxon>Lophotrochozoa</taxon>
        <taxon>Platyhelminthes</taxon>
        <taxon>Trematoda</taxon>
        <taxon>Digenea</taxon>
        <taxon>Strigeidida</taxon>
        <taxon>Schistosomatoidea</taxon>
        <taxon>Schistosomatidae</taxon>
        <taxon>Schistosoma</taxon>
    </lineage>
</organism>
<dbReference type="InterPro" id="IPR001156">
    <property type="entry name" value="Transferrin-like_dom"/>
</dbReference>
<dbReference type="SUPFAM" id="SSF48726">
    <property type="entry name" value="Immunoglobulin"/>
    <property type="match status" value="1"/>
</dbReference>
<dbReference type="GO" id="GO:0055037">
    <property type="term" value="C:recycling endosome"/>
    <property type="evidence" value="ECO:0007669"/>
    <property type="project" value="TreeGrafter"/>
</dbReference>
<keyword evidence="2" id="KW-1185">Reference proteome</keyword>
<dbReference type="InterPro" id="IPR013783">
    <property type="entry name" value="Ig-like_fold"/>
</dbReference>
<proteinExistence type="predicted"/>
<dbReference type="Proteomes" id="UP000269396">
    <property type="component" value="Unassembled WGS sequence"/>
</dbReference>
<dbReference type="Gene3D" id="2.60.40.10">
    <property type="entry name" value="Immunoglobulins"/>
    <property type="match status" value="1"/>
</dbReference>
<reference evidence="1 2" key="1">
    <citation type="submission" date="2018-11" db="EMBL/GenBank/DDBJ databases">
        <authorList>
            <consortium name="Pathogen Informatics"/>
        </authorList>
    </citation>
    <scope>NUCLEOTIDE SEQUENCE [LARGE SCALE GENOMIC DNA]</scope>
    <source>
        <strain>Denwood</strain>
        <strain evidence="2">Zambia</strain>
    </source>
</reference>
<dbReference type="InterPro" id="IPR036179">
    <property type="entry name" value="Ig-like_dom_sf"/>
</dbReference>
<dbReference type="AlphaFoldDB" id="A0A183PJY3"/>
<dbReference type="STRING" id="31246.A0A183PJY3"/>
<evidence type="ECO:0000313" key="2">
    <source>
        <dbReference type="Proteomes" id="UP000269396"/>
    </source>
</evidence>